<evidence type="ECO:0000313" key="3">
    <source>
        <dbReference type="EMBL" id="MDT0622821.1"/>
    </source>
</evidence>
<protein>
    <submittedName>
        <fullName evidence="3">DUF4369 domain-containing protein</fullName>
    </submittedName>
</protein>
<sequence length="233" mass="26339">MKKLLLVFILISILGACEKATKNTMTINGNIAGLKKGMLYLQHLKDSTLTNIDSIALKGDGNFTFNHEVESPEIFYLYLDKADNNTINDRITFFGEPGLIYIKTAWNTVDTKSEVSGSKSQDKLSEFNAMITKFNTRDIEIFQSSLLPEIKENKSKLDSLKIISEKNFVSRYKYTTNFALTNTDSFIAPYVALTEISDANPKYLDSIYNNLTEEVAKSKYGKALKEHLKTLNK</sequence>
<dbReference type="RefSeq" id="WP_311388470.1">
    <property type="nucleotide sequence ID" value="NZ_JAVRHU010000005.1"/>
</dbReference>
<dbReference type="EMBL" id="JAVRHU010000005">
    <property type="protein sequence ID" value="MDT0622821.1"/>
    <property type="molecule type" value="Genomic_DNA"/>
</dbReference>
<evidence type="ECO:0000256" key="1">
    <source>
        <dbReference type="SAM" id="SignalP"/>
    </source>
</evidence>
<reference evidence="3 4" key="1">
    <citation type="submission" date="2023-09" db="EMBL/GenBank/DDBJ databases">
        <authorList>
            <person name="Rey-Velasco X."/>
        </authorList>
    </citation>
    <scope>NUCLEOTIDE SEQUENCE [LARGE SCALE GENOMIC DNA]</scope>
    <source>
        <strain evidence="3 4">P007</strain>
    </source>
</reference>
<dbReference type="InterPro" id="IPR025380">
    <property type="entry name" value="DUF4369"/>
</dbReference>
<organism evidence="3 4">
    <name type="scientific">Croceitalea vernalis</name>
    <dbReference type="NCBI Taxonomy" id="3075599"/>
    <lineage>
        <taxon>Bacteria</taxon>
        <taxon>Pseudomonadati</taxon>
        <taxon>Bacteroidota</taxon>
        <taxon>Flavobacteriia</taxon>
        <taxon>Flavobacteriales</taxon>
        <taxon>Flavobacteriaceae</taxon>
        <taxon>Croceitalea</taxon>
    </lineage>
</organism>
<dbReference type="Pfam" id="PF14289">
    <property type="entry name" value="DUF4369"/>
    <property type="match status" value="1"/>
</dbReference>
<evidence type="ECO:0000259" key="2">
    <source>
        <dbReference type="Pfam" id="PF14289"/>
    </source>
</evidence>
<name>A0ABU3BKX2_9FLAO</name>
<dbReference type="PROSITE" id="PS51257">
    <property type="entry name" value="PROKAR_LIPOPROTEIN"/>
    <property type="match status" value="1"/>
</dbReference>
<evidence type="ECO:0000313" key="4">
    <source>
        <dbReference type="Proteomes" id="UP001250662"/>
    </source>
</evidence>
<proteinExistence type="predicted"/>
<keyword evidence="1" id="KW-0732">Signal</keyword>
<accession>A0ABU3BKX2</accession>
<feature type="domain" description="DUF4369" evidence="2">
    <location>
        <begin position="25"/>
        <end position="124"/>
    </location>
</feature>
<dbReference type="Proteomes" id="UP001250662">
    <property type="component" value="Unassembled WGS sequence"/>
</dbReference>
<feature type="signal peptide" evidence="1">
    <location>
        <begin position="1"/>
        <end position="19"/>
    </location>
</feature>
<feature type="chain" id="PRO_5046118031" evidence="1">
    <location>
        <begin position="20"/>
        <end position="233"/>
    </location>
</feature>
<keyword evidence="4" id="KW-1185">Reference proteome</keyword>
<comment type="caution">
    <text evidence="3">The sequence shown here is derived from an EMBL/GenBank/DDBJ whole genome shotgun (WGS) entry which is preliminary data.</text>
</comment>
<gene>
    <name evidence="3" type="ORF">RM520_14420</name>
</gene>